<reference evidence="1 2" key="1">
    <citation type="submission" date="2019-02" db="EMBL/GenBank/DDBJ databases">
        <title>Deep-cultivation of Planctomycetes and their phenomic and genomic characterization uncovers novel biology.</title>
        <authorList>
            <person name="Wiegand S."/>
            <person name="Jogler M."/>
            <person name="Boedeker C."/>
            <person name="Pinto D."/>
            <person name="Vollmers J."/>
            <person name="Rivas-Marin E."/>
            <person name="Kohn T."/>
            <person name="Peeters S.H."/>
            <person name="Heuer A."/>
            <person name="Rast P."/>
            <person name="Oberbeckmann S."/>
            <person name="Bunk B."/>
            <person name="Jeske O."/>
            <person name="Meyerdierks A."/>
            <person name="Storesund J.E."/>
            <person name="Kallscheuer N."/>
            <person name="Luecker S."/>
            <person name="Lage O.M."/>
            <person name="Pohl T."/>
            <person name="Merkel B.J."/>
            <person name="Hornburger P."/>
            <person name="Mueller R.-W."/>
            <person name="Bruemmer F."/>
            <person name="Labrenz M."/>
            <person name="Spormann A.M."/>
            <person name="Op den Camp H."/>
            <person name="Overmann J."/>
            <person name="Amann R."/>
            <person name="Jetten M.S.M."/>
            <person name="Mascher T."/>
            <person name="Medema M.H."/>
            <person name="Devos D.P."/>
            <person name="Kaster A.-K."/>
            <person name="Ovreas L."/>
            <person name="Rohde M."/>
            <person name="Galperin M.Y."/>
            <person name="Jogler C."/>
        </authorList>
    </citation>
    <scope>NUCLEOTIDE SEQUENCE [LARGE SCALE GENOMIC DNA]</scope>
    <source>
        <strain evidence="1 2">Mal52</strain>
    </source>
</reference>
<accession>A0A517ZSI7</accession>
<dbReference type="KEGG" id="sdyn:Mal52_39530"/>
<dbReference type="EMBL" id="CP036276">
    <property type="protein sequence ID" value="QDU45459.1"/>
    <property type="molecule type" value="Genomic_DNA"/>
</dbReference>
<keyword evidence="2" id="KW-1185">Reference proteome</keyword>
<evidence type="ECO:0000313" key="2">
    <source>
        <dbReference type="Proteomes" id="UP000319383"/>
    </source>
</evidence>
<dbReference type="AlphaFoldDB" id="A0A517ZSI7"/>
<gene>
    <name evidence="1" type="ORF">Mal52_39530</name>
</gene>
<organism evidence="1 2">
    <name type="scientific">Symmachiella dynata</name>
    <dbReference type="NCBI Taxonomy" id="2527995"/>
    <lineage>
        <taxon>Bacteria</taxon>
        <taxon>Pseudomonadati</taxon>
        <taxon>Planctomycetota</taxon>
        <taxon>Planctomycetia</taxon>
        <taxon>Planctomycetales</taxon>
        <taxon>Planctomycetaceae</taxon>
        <taxon>Symmachiella</taxon>
    </lineage>
</organism>
<proteinExistence type="predicted"/>
<name>A0A517ZSI7_9PLAN</name>
<protein>
    <submittedName>
        <fullName evidence="1">Uncharacterized protein</fullName>
    </submittedName>
</protein>
<evidence type="ECO:0000313" key="1">
    <source>
        <dbReference type="EMBL" id="QDU45459.1"/>
    </source>
</evidence>
<dbReference type="Proteomes" id="UP000319383">
    <property type="component" value="Chromosome"/>
</dbReference>
<sequence length="71" mass="7930">MWGKSSNYDGDIRYDPKPVKSQQFLEAIPRSPWRNAIDCRILTLSSCGTGLGLLRTGYCGSITLFWRSTSG</sequence>